<feature type="transmembrane region" description="Helical" evidence="1">
    <location>
        <begin position="112"/>
        <end position="145"/>
    </location>
</feature>
<dbReference type="OrthoDB" id="5125370at2"/>
<keyword evidence="1" id="KW-0472">Membrane</keyword>
<evidence type="ECO:0000313" key="3">
    <source>
        <dbReference type="Proteomes" id="UP000287547"/>
    </source>
</evidence>
<gene>
    <name evidence="2" type="ORF">DMH04_26890</name>
</gene>
<accession>A0A428Z582</accession>
<keyword evidence="1" id="KW-1133">Transmembrane helix</keyword>
<dbReference type="Proteomes" id="UP000287547">
    <property type="component" value="Unassembled WGS sequence"/>
</dbReference>
<dbReference type="RefSeq" id="WP_037272554.1">
    <property type="nucleotide sequence ID" value="NZ_QHKI01000024.1"/>
</dbReference>
<protein>
    <recommendedName>
        <fullName evidence="4">Signal transduction histidine kinase</fullName>
    </recommendedName>
</protein>
<evidence type="ECO:0008006" key="4">
    <source>
        <dbReference type="Google" id="ProtNLM"/>
    </source>
</evidence>
<evidence type="ECO:0000313" key="2">
    <source>
        <dbReference type="EMBL" id="RSM81972.1"/>
    </source>
</evidence>
<evidence type="ECO:0000256" key="1">
    <source>
        <dbReference type="SAM" id="Phobius"/>
    </source>
</evidence>
<proteinExistence type="predicted"/>
<feature type="transmembrane region" description="Helical" evidence="1">
    <location>
        <begin position="77"/>
        <end position="100"/>
    </location>
</feature>
<feature type="transmembrane region" description="Helical" evidence="1">
    <location>
        <begin position="52"/>
        <end position="71"/>
    </location>
</feature>
<dbReference type="AlphaFoldDB" id="A0A428Z582"/>
<sequence>MSVRDTADIIATRFMRGMYWALIGIILSVLFGLELPRLLAGRRFYHSVGAQVVVLVVLVGVVVWVAVWIWRGRLVGWWRWPLLGVLAAVSVIGTVTLTPGERLGNPHWSYEAIGWVVLLLVLDRGVGWFLALLTAHYGVVFALVAAGGQAGETPAGAVNVVMITTAFQVAIAVFASLLRRVSSSVAHTALEQERLRTADEVADQLHADRMDRYAALSDTAAPLLSGLASGALDPGDKSVRRACAVEAVRMRRLLCEGAVVPDPLLHELQACISLAERNGAMVHLSERGERPPVPAGARRRLTEAAVAVLATATGAVRLTMVGTDNAVVLSVVAEAPQHEVPVVDGDGVTTSVMRSGDRLWVEAAWQGMP</sequence>
<keyword evidence="1" id="KW-0812">Transmembrane</keyword>
<organism evidence="2 3">
    <name type="scientific">Kibdelosporangium aridum</name>
    <dbReference type="NCBI Taxonomy" id="2030"/>
    <lineage>
        <taxon>Bacteria</taxon>
        <taxon>Bacillati</taxon>
        <taxon>Actinomycetota</taxon>
        <taxon>Actinomycetes</taxon>
        <taxon>Pseudonocardiales</taxon>
        <taxon>Pseudonocardiaceae</taxon>
        <taxon>Kibdelosporangium</taxon>
    </lineage>
</organism>
<feature type="transmembrane region" description="Helical" evidence="1">
    <location>
        <begin position="20"/>
        <end position="40"/>
    </location>
</feature>
<comment type="caution">
    <text evidence="2">The sequence shown here is derived from an EMBL/GenBank/DDBJ whole genome shotgun (WGS) entry which is preliminary data.</text>
</comment>
<feature type="transmembrane region" description="Helical" evidence="1">
    <location>
        <begin position="157"/>
        <end position="178"/>
    </location>
</feature>
<reference evidence="2 3" key="1">
    <citation type="submission" date="2018-05" db="EMBL/GenBank/DDBJ databases">
        <title>Evolution of GPA BGCs.</title>
        <authorList>
            <person name="Waglechner N."/>
            <person name="Wright G.D."/>
        </authorList>
    </citation>
    <scope>NUCLEOTIDE SEQUENCE [LARGE SCALE GENOMIC DNA]</scope>
    <source>
        <strain evidence="2 3">A82846</strain>
    </source>
</reference>
<name>A0A428Z582_KIBAR</name>
<dbReference type="EMBL" id="QHKI01000024">
    <property type="protein sequence ID" value="RSM81972.1"/>
    <property type="molecule type" value="Genomic_DNA"/>
</dbReference>